<gene>
    <name evidence="2" type="ORF">SGA01_45600</name>
</gene>
<comment type="caution">
    <text evidence="2">The sequence shown here is derived from an EMBL/GenBank/DDBJ whole genome shotgun (WGS) entry which is preliminary data.</text>
</comment>
<accession>A0A4Y3RMV4</accession>
<dbReference type="PROSITE" id="PS51257">
    <property type="entry name" value="PROKAR_LIPOPROTEIN"/>
    <property type="match status" value="1"/>
</dbReference>
<organism evidence="2 3">
    <name type="scientific">Streptomyces gardneri</name>
    <dbReference type="NCBI Taxonomy" id="66892"/>
    <lineage>
        <taxon>Bacteria</taxon>
        <taxon>Bacillati</taxon>
        <taxon>Actinomycetota</taxon>
        <taxon>Actinomycetes</taxon>
        <taxon>Kitasatosporales</taxon>
        <taxon>Streptomycetaceae</taxon>
        <taxon>Streptomyces</taxon>
    </lineage>
</organism>
<dbReference type="Proteomes" id="UP000315226">
    <property type="component" value="Unassembled WGS sequence"/>
</dbReference>
<proteinExistence type="predicted"/>
<keyword evidence="1" id="KW-0732">Signal</keyword>
<dbReference type="AlphaFoldDB" id="A0A4Y3RMV4"/>
<evidence type="ECO:0008006" key="4">
    <source>
        <dbReference type="Google" id="ProtNLM"/>
    </source>
</evidence>
<dbReference type="OrthoDB" id="4335951at2"/>
<protein>
    <recommendedName>
        <fullName evidence="4">Lipoprotein</fullName>
    </recommendedName>
</protein>
<keyword evidence="3" id="KW-1185">Reference proteome</keyword>
<feature type="chain" id="PRO_5039607309" description="Lipoprotein" evidence="1">
    <location>
        <begin position="30"/>
        <end position="215"/>
    </location>
</feature>
<dbReference type="RefSeq" id="WP_141298230.1">
    <property type="nucleotide sequence ID" value="NZ_BJMN01000029.1"/>
</dbReference>
<evidence type="ECO:0000313" key="3">
    <source>
        <dbReference type="Proteomes" id="UP000315226"/>
    </source>
</evidence>
<evidence type="ECO:0000313" key="2">
    <source>
        <dbReference type="EMBL" id="GEB58955.1"/>
    </source>
</evidence>
<dbReference type="EMBL" id="BJMN01000029">
    <property type="protein sequence ID" value="GEB58955.1"/>
    <property type="molecule type" value="Genomic_DNA"/>
</dbReference>
<feature type="signal peptide" evidence="1">
    <location>
        <begin position="1"/>
        <end position="29"/>
    </location>
</feature>
<name>A0A4Y3RMV4_9ACTN</name>
<evidence type="ECO:0000256" key="1">
    <source>
        <dbReference type="SAM" id="SignalP"/>
    </source>
</evidence>
<reference evidence="2 3" key="1">
    <citation type="submission" date="2019-06" db="EMBL/GenBank/DDBJ databases">
        <title>Whole genome shotgun sequence of Streptomyces gardneri NBRC 12865.</title>
        <authorList>
            <person name="Hosoyama A."/>
            <person name="Uohara A."/>
            <person name="Ohji S."/>
            <person name="Ichikawa N."/>
        </authorList>
    </citation>
    <scope>NUCLEOTIDE SEQUENCE [LARGE SCALE GENOMIC DNA]</scope>
    <source>
        <strain evidence="2 3">NBRC 12865</strain>
    </source>
</reference>
<sequence>MTRHRTADVTRRRVAAAALAGLLSLTACGIQGTDVVEAGGAPTVLVAPNPESRMLLYFVGPDGRSVPVARDVGFGAPETTFAADPPGDDRVPYDGFGSGYDIDEKALSRWRAENDKVLAALVAGPNKAEAAAGLTTALPHGAGVPHIQEEKVSGGQQGRRLLRLRTPFKVTDLPPEAVRQLVCTTVYAKDPIGGAEVTVTGPDGSLTPTTCADTL</sequence>